<feature type="non-terminal residue" evidence="1">
    <location>
        <position position="1"/>
    </location>
</feature>
<sequence length="46" mass="5236">SKNEKEVRGALDAIWARPKAGQEVLDRSAEKNKDLYKFEKMLEEGG</sequence>
<comment type="caution">
    <text evidence="1">The sequence shown here is derived from an EMBL/GenBank/DDBJ whole genome shotgun (WGS) entry which is preliminary data.</text>
</comment>
<name>X1L5Q7_9ZZZZ</name>
<evidence type="ECO:0000313" key="1">
    <source>
        <dbReference type="EMBL" id="GAI14318.1"/>
    </source>
</evidence>
<proteinExistence type="predicted"/>
<protein>
    <submittedName>
        <fullName evidence="1">Uncharacterized protein</fullName>
    </submittedName>
</protein>
<organism evidence="1">
    <name type="scientific">marine sediment metagenome</name>
    <dbReference type="NCBI Taxonomy" id="412755"/>
    <lineage>
        <taxon>unclassified sequences</taxon>
        <taxon>metagenomes</taxon>
        <taxon>ecological metagenomes</taxon>
    </lineage>
</organism>
<dbReference type="EMBL" id="BARV01011977">
    <property type="protein sequence ID" value="GAI14318.1"/>
    <property type="molecule type" value="Genomic_DNA"/>
</dbReference>
<gene>
    <name evidence="1" type="ORF">S06H3_22414</name>
</gene>
<accession>X1L5Q7</accession>
<reference evidence="1" key="1">
    <citation type="journal article" date="2014" name="Front. Microbiol.">
        <title>High frequency of phylogenetically diverse reductive dehalogenase-homologous genes in deep subseafloor sedimentary metagenomes.</title>
        <authorList>
            <person name="Kawai M."/>
            <person name="Futagami T."/>
            <person name="Toyoda A."/>
            <person name="Takaki Y."/>
            <person name="Nishi S."/>
            <person name="Hori S."/>
            <person name="Arai W."/>
            <person name="Tsubouchi T."/>
            <person name="Morono Y."/>
            <person name="Uchiyama I."/>
            <person name="Ito T."/>
            <person name="Fujiyama A."/>
            <person name="Inagaki F."/>
            <person name="Takami H."/>
        </authorList>
    </citation>
    <scope>NUCLEOTIDE SEQUENCE</scope>
    <source>
        <strain evidence="1">Expedition CK06-06</strain>
    </source>
</reference>
<dbReference type="AlphaFoldDB" id="X1L5Q7"/>